<gene>
    <name evidence="1" type="ORF">F5144DRAFT_545966</name>
</gene>
<reference evidence="1 2" key="1">
    <citation type="journal article" date="2021" name="Nat. Commun.">
        <title>Genetic determinants of endophytism in the Arabidopsis root mycobiome.</title>
        <authorList>
            <person name="Mesny F."/>
            <person name="Miyauchi S."/>
            <person name="Thiergart T."/>
            <person name="Pickel B."/>
            <person name="Atanasova L."/>
            <person name="Karlsson M."/>
            <person name="Huettel B."/>
            <person name="Barry K.W."/>
            <person name="Haridas S."/>
            <person name="Chen C."/>
            <person name="Bauer D."/>
            <person name="Andreopoulos W."/>
            <person name="Pangilinan J."/>
            <person name="LaButti K."/>
            <person name="Riley R."/>
            <person name="Lipzen A."/>
            <person name="Clum A."/>
            <person name="Drula E."/>
            <person name="Henrissat B."/>
            <person name="Kohler A."/>
            <person name="Grigoriev I.V."/>
            <person name="Martin F.M."/>
            <person name="Hacquard S."/>
        </authorList>
    </citation>
    <scope>NUCLEOTIDE SEQUENCE [LARGE SCALE GENOMIC DNA]</scope>
    <source>
        <strain evidence="1 2">MPI-SDFR-AT-0079</strain>
    </source>
</reference>
<evidence type="ECO:0000313" key="2">
    <source>
        <dbReference type="Proteomes" id="UP000724584"/>
    </source>
</evidence>
<evidence type="ECO:0000313" key="1">
    <source>
        <dbReference type="EMBL" id="KAH6635784.1"/>
    </source>
</evidence>
<dbReference type="Proteomes" id="UP000724584">
    <property type="component" value="Unassembled WGS sequence"/>
</dbReference>
<protein>
    <submittedName>
        <fullName evidence="1">Uncharacterized protein</fullName>
    </submittedName>
</protein>
<sequence>MSFVQTEEKGGDGAPPTRDPARYIHTETSQPDPIPCAHQGVHFREPLIPEPPWNRNAYSELQNAPGFSLLSSHAAANAARPGPPCCGAKRQKKQQLRNFAVEIDAKAAVSWCSIPSEIEFVVCWSRWCMRILSSAQNGMRLLERITFLSSKKSEASNDHQSTAVKAETAAAHPHNRGMVSPTTSTTGDPEVEHLSASFVHHRR</sequence>
<keyword evidence="2" id="KW-1185">Reference proteome</keyword>
<name>A0ACB7PAI1_9PEZI</name>
<accession>A0ACB7PAI1</accession>
<organism evidence="1 2">
    <name type="scientific">Chaetomium tenue</name>
    <dbReference type="NCBI Taxonomy" id="1854479"/>
    <lineage>
        <taxon>Eukaryota</taxon>
        <taxon>Fungi</taxon>
        <taxon>Dikarya</taxon>
        <taxon>Ascomycota</taxon>
        <taxon>Pezizomycotina</taxon>
        <taxon>Sordariomycetes</taxon>
        <taxon>Sordariomycetidae</taxon>
        <taxon>Sordariales</taxon>
        <taxon>Chaetomiaceae</taxon>
        <taxon>Chaetomium</taxon>
    </lineage>
</organism>
<comment type="caution">
    <text evidence="1">The sequence shown here is derived from an EMBL/GenBank/DDBJ whole genome shotgun (WGS) entry which is preliminary data.</text>
</comment>
<dbReference type="EMBL" id="JAGIZQ010000003">
    <property type="protein sequence ID" value="KAH6635784.1"/>
    <property type="molecule type" value="Genomic_DNA"/>
</dbReference>
<proteinExistence type="predicted"/>